<feature type="compositionally biased region" description="Polar residues" evidence="1">
    <location>
        <begin position="31"/>
        <end position="50"/>
    </location>
</feature>
<dbReference type="EMBL" id="BJWL01000007">
    <property type="protein sequence ID" value="GFY89836.1"/>
    <property type="molecule type" value="Genomic_DNA"/>
</dbReference>
<sequence length="96" mass="10272">MERPWHQFPPPTHLNPTPYETMGVVHGRPPESNTAPGDSGSPSRQDSSKNNGDKIPTTDAGLGVRSDGQLPTENTSRTGQRDGCQGDSWKSAKNGC</sequence>
<proteinExistence type="predicted"/>
<dbReference type="Proteomes" id="UP000585474">
    <property type="component" value="Unassembled WGS sequence"/>
</dbReference>
<feature type="region of interest" description="Disordered" evidence="1">
    <location>
        <begin position="1"/>
        <end position="96"/>
    </location>
</feature>
<evidence type="ECO:0000256" key="1">
    <source>
        <dbReference type="SAM" id="MobiDB-lite"/>
    </source>
</evidence>
<protein>
    <submittedName>
        <fullName evidence="2">Uncharacterized protein</fullName>
    </submittedName>
</protein>
<dbReference type="AlphaFoldDB" id="A0A7J0EUE1"/>
<name>A0A7J0EUE1_9ERIC</name>
<keyword evidence="3" id="KW-1185">Reference proteome</keyword>
<accession>A0A7J0EUE1</accession>
<feature type="compositionally biased region" description="Polar residues" evidence="1">
    <location>
        <begin position="69"/>
        <end position="78"/>
    </location>
</feature>
<evidence type="ECO:0000313" key="3">
    <source>
        <dbReference type="Proteomes" id="UP000585474"/>
    </source>
</evidence>
<gene>
    <name evidence="2" type="ORF">Acr_07g0000330</name>
</gene>
<evidence type="ECO:0000313" key="2">
    <source>
        <dbReference type="EMBL" id="GFY89836.1"/>
    </source>
</evidence>
<organism evidence="2 3">
    <name type="scientific">Actinidia rufa</name>
    <dbReference type="NCBI Taxonomy" id="165716"/>
    <lineage>
        <taxon>Eukaryota</taxon>
        <taxon>Viridiplantae</taxon>
        <taxon>Streptophyta</taxon>
        <taxon>Embryophyta</taxon>
        <taxon>Tracheophyta</taxon>
        <taxon>Spermatophyta</taxon>
        <taxon>Magnoliopsida</taxon>
        <taxon>eudicotyledons</taxon>
        <taxon>Gunneridae</taxon>
        <taxon>Pentapetalae</taxon>
        <taxon>asterids</taxon>
        <taxon>Ericales</taxon>
        <taxon>Actinidiaceae</taxon>
        <taxon>Actinidia</taxon>
    </lineage>
</organism>
<comment type="caution">
    <text evidence="2">The sequence shown here is derived from an EMBL/GenBank/DDBJ whole genome shotgun (WGS) entry which is preliminary data.</text>
</comment>
<reference evidence="2 3" key="1">
    <citation type="submission" date="2019-07" db="EMBL/GenBank/DDBJ databases">
        <title>De Novo Assembly of kiwifruit Actinidia rufa.</title>
        <authorList>
            <person name="Sugita-Konishi S."/>
            <person name="Sato K."/>
            <person name="Mori E."/>
            <person name="Abe Y."/>
            <person name="Kisaki G."/>
            <person name="Hamano K."/>
            <person name="Suezawa K."/>
            <person name="Otani M."/>
            <person name="Fukuda T."/>
            <person name="Manabe T."/>
            <person name="Gomi K."/>
            <person name="Tabuchi M."/>
            <person name="Akimitsu K."/>
            <person name="Kataoka I."/>
        </authorList>
    </citation>
    <scope>NUCLEOTIDE SEQUENCE [LARGE SCALE GENOMIC DNA]</scope>
    <source>
        <strain evidence="3">cv. Fuchu</strain>
    </source>
</reference>